<evidence type="ECO:0000313" key="2">
    <source>
        <dbReference type="Proteomes" id="UP000279307"/>
    </source>
</evidence>
<evidence type="ECO:0000313" key="1">
    <source>
        <dbReference type="EMBL" id="RLU22535.1"/>
    </source>
</evidence>
<dbReference type="EMBL" id="QOIP01000005">
    <property type="protein sequence ID" value="RLU22535.1"/>
    <property type="molecule type" value="Genomic_DNA"/>
</dbReference>
<accession>A0A3L8DQ31</accession>
<name>A0A3L8DQ31_OOCBI</name>
<proteinExistence type="predicted"/>
<reference evidence="1 2" key="1">
    <citation type="journal article" date="2018" name="Genome Res.">
        <title>The genomic architecture and molecular evolution of ant odorant receptors.</title>
        <authorList>
            <person name="McKenzie S.K."/>
            <person name="Kronauer D.J.C."/>
        </authorList>
    </citation>
    <scope>NUCLEOTIDE SEQUENCE [LARGE SCALE GENOMIC DNA]</scope>
    <source>
        <strain evidence="1">Clonal line C1</strain>
    </source>
</reference>
<organism evidence="1 2">
    <name type="scientific">Ooceraea biroi</name>
    <name type="common">Clonal raider ant</name>
    <name type="synonym">Cerapachys biroi</name>
    <dbReference type="NCBI Taxonomy" id="2015173"/>
    <lineage>
        <taxon>Eukaryota</taxon>
        <taxon>Metazoa</taxon>
        <taxon>Ecdysozoa</taxon>
        <taxon>Arthropoda</taxon>
        <taxon>Hexapoda</taxon>
        <taxon>Insecta</taxon>
        <taxon>Pterygota</taxon>
        <taxon>Neoptera</taxon>
        <taxon>Endopterygota</taxon>
        <taxon>Hymenoptera</taxon>
        <taxon>Apocrita</taxon>
        <taxon>Aculeata</taxon>
        <taxon>Formicoidea</taxon>
        <taxon>Formicidae</taxon>
        <taxon>Dorylinae</taxon>
        <taxon>Ooceraea</taxon>
    </lineage>
</organism>
<gene>
    <name evidence="1" type="ORF">DMN91_004813</name>
</gene>
<comment type="caution">
    <text evidence="1">The sequence shown here is derived from an EMBL/GenBank/DDBJ whole genome shotgun (WGS) entry which is preliminary data.</text>
</comment>
<dbReference type="Proteomes" id="UP000279307">
    <property type="component" value="Chromosome 5"/>
</dbReference>
<dbReference type="AlphaFoldDB" id="A0A3L8DQ31"/>
<protein>
    <submittedName>
        <fullName evidence="1">Uncharacterized protein</fullName>
    </submittedName>
</protein>
<sequence length="41" mass="4709">MPQTPALPDVQVCVSSDKNSAHISIREYESFFNVFFLKESF</sequence>